<dbReference type="SUPFAM" id="SSF50118">
    <property type="entry name" value="Cell growth inhibitor/plasmid maintenance toxic component"/>
    <property type="match status" value="1"/>
</dbReference>
<reference evidence="2 3" key="1">
    <citation type="journal article" date="2014" name="Nature">
        <title>An environmental bacterial taxon with a large and distinct metabolic repertoire.</title>
        <authorList>
            <person name="Wilson M.C."/>
            <person name="Mori T."/>
            <person name="Ruckert C."/>
            <person name="Uria A.R."/>
            <person name="Helf M.J."/>
            <person name="Takada K."/>
            <person name="Gernert C."/>
            <person name="Steffens U.A."/>
            <person name="Heycke N."/>
            <person name="Schmitt S."/>
            <person name="Rinke C."/>
            <person name="Helfrich E.J."/>
            <person name="Brachmann A.O."/>
            <person name="Gurgui C."/>
            <person name="Wakimoto T."/>
            <person name="Kracht M."/>
            <person name="Crusemann M."/>
            <person name="Hentschel U."/>
            <person name="Abe I."/>
            <person name="Matsunaga S."/>
            <person name="Kalinowski J."/>
            <person name="Takeyama H."/>
            <person name="Piel J."/>
        </authorList>
    </citation>
    <scope>NUCLEOTIDE SEQUENCE [LARGE SCALE GENOMIC DNA]</scope>
    <source>
        <strain evidence="3">TSY2</strain>
    </source>
</reference>
<dbReference type="PATRIC" id="fig|1429439.4.peg.7829"/>
<dbReference type="GO" id="GO:0004521">
    <property type="term" value="F:RNA endonuclease activity"/>
    <property type="evidence" value="ECO:0007669"/>
    <property type="project" value="TreeGrafter"/>
</dbReference>
<dbReference type="Pfam" id="PF02452">
    <property type="entry name" value="PemK_toxin"/>
    <property type="match status" value="1"/>
</dbReference>
<evidence type="ECO:0000256" key="1">
    <source>
        <dbReference type="PIRNR" id="PIRNR033490"/>
    </source>
</evidence>
<dbReference type="Proteomes" id="UP000019140">
    <property type="component" value="Unassembled WGS sequence"/>
</dbReference>
<protein>
    <recommendedName>
        <fullName evidence="1">mRNA interferase</fullName>
        <ecNumber evidence="1">3.1.-.-</ecNumber>
    </recommendedName>
</protein>
<evidence type="ECO:0000313" key="3">
    <source>
        <dbReference type="Proteomes" id="UP000019140"/>
    </source>
</evidence>
<dbReference type="InterPro" id="IPR011067">
    <property type="entry name" value="Plasmid_toxin/cell-grow_inhib"/>
</dbReference>
<evidence type="ECO:0000313" key="2">
    <source>
        <dbReference type="EMBL" id="ETW96040.1"/>
    </source>
</evidence>
<comment type="caution">
    <text evidence="2">The sequence shown here is derived from an EMBL/GenBank/DDBJ whole genome shotgun (WGS) entry which is preliminary data.</text>
</comment>
<dbReference type="HOGENOM" id="CLU_121823_1_0_7"/>
<comment type="function">
    <text evidence="1">Toxic component of a type II toxin-antitoxin (TA) system.</text>
</comment>
<dbReference type="PANTHER" id="PTHR33988">
    <property type="entry name" value="ENDORIBONUCLEASE MAZF-RELATED"/>
    <property type="match status" value="1"/>
</dbReference>
<keyword evidence="1" id="KW-0255">Endonuclease</keyword>
<dbReference type="AlphaFoldDB" id="W4LEA7"/>
<dbReference type="Gene3D" id="2.30.30.110">
    <property type="match status" value="1"/>
</dbReference>
<sequence length="112" mass="12379">MARILRGDIHWADLNPVRGREQAGQRPVLILSHDVFNERSGTVIAVAITSQPQRAGFPLTLELHSPGLPKRSWVKISQIRTLAVERIGTRLARSSPEEMAQVIEGLNDIIGP</sequence>
<name>W4LEA7_9BACT</name>
<dbReference type="GO" id="GO:0003677">
    <property type="term" value="F:DNA binding"/>
    <property type="evidence" value="ECO:0007669"/>
    <property type="project" value="InterPro"/>
</dbReference>
<dbReference type="PIRSF" id="PIRSF033490">
    <property type="entry name" value="MazF"/>
    <property type="match status" value="1"/>
</dbReference>
<dbReference type="EMBL" id="AZHX01002240">
    <property type="protein sequence ID" value="ETW96040.1"/>
    <property type="molecule type" value="Genomic_DNA"/>
</dbReference>
<dbReference type="GO" id="GO:0016075">
    <property type="term" value="P:rRNA catabolic process"/>
    <property type="evidence" value="ECO:0007669"/>
    <property type="project" value="TreeGrafter"/>
</dbReference>
<dbReference type="GO" id="GO:0016787">
    <property type="term" value="F:hydrolase activity"/>
    <property type="evidence" value="ECO:0007669"/>
    <property type="project" value="UniProtKB-KW"/>
</dbReference>
<dbReference type="PANTHER" id="PTHR33988:SF2">
    <property type="entry name" value="ENDORIBONUCLEASE MAZF"/>
    <property type="match status" value="1"/>
</dbReference>
<dbReference type="EC" id="3.1.-.-" evidence="1"/>
<gene>
    <name evidence="2" type="ORF">ETSY2_47160</name>
</gene>
<keyword evidence="3" id="KW-1185">Reference proteome</keyword>
<dbReference type="GO" id="GO:0006402">
    <property type="term" value="P:mRNA catabolic process"/>
    <property type="evidence" value="ECO:0007669"/>
    <property type="project" value="TreeGrafter"/>
</dbReference>
<keyword evidence="1" id="KW-0540">Nuclease</keyword>
<dbReference type="InterPro" id="IPR003477">
    <property type="entry name" value="PemK-like"/>
</dbReference>
<organism evidence="2 3">
    <name type="scientific">Candidatus Entotheonella gemina</name>
    <dbReference type="NCBI Taxonomy" id="1429439"/>
    <lineage>
        <taxon>Bacteria</taxon>
        <taxon>Pseudomonadati</taxon>
        <taxon>Nitrospinota/Tectimicrobiota group</taxon>
        <taxon>Candidatus Tectimicrobiota</taxon>
        <taxon>Candidatus Entotheonellia</taxon>
        <taxon>Candidatus Entotheonellales</taxon>
        <taxon>Candidatus Entotheonellaceae</taxon>
        <taxon>Candidatus Entotheonella</taxon>
    </lineage>
</organism>
<accession>W4LEA7</accession>
<keyword evidence="1" id="KW-0378">Hydrolase</keyword>
<proteinExistence type="inferred from homology"/>
<comment type="similarity">
    <text evidence="1">Belongs to the PemK/MazF family.</text>
</comment>